<dbReference type="Gene3D" id="6.10.340.10">
    <property type="match status" value="1"/>
</dbReference>
<dbReference type="PANTHER" id="PTHR32089">
    <property type="entry name" value="METHYL-ACCEPTING CHEMOTAXIS PROTEIN MCPB"/>
    <property type="match status" value="1"/>
</dbReference>
<comment type="similarity">
    <text evidence="8">Belongs to the methyl-accepting chemotaxis (MCP) protein family.</text>
</comment>
<name>Q315Y7_OLEA2</name>
<dbReference type="EMBL" id="CP000112">
    <property type="protein sequence ID" value="ABB37259.1"/>
    <property type="molecule type" value="Genomic_DNA"/>
</dbReference>
<evidence type="ECO:0000256" key="7">
    <source>
        <dbReference type="ARBA" id="ARBA00023224"/>
    </source>
</evidence>
<dbReference type="SMART" id="SM00304">
    <property type="entry name" value="HAMP"/>
    <property type="match status" value="2"/>
</dbReference>
<evidence type="ECO:0000256" key="4">
    <source>
        <dbReference type="ARBA" id="ARBA00022692"/>
    </source>
</evidence>
<organism evidence="14 15">
    <name type="scientific">Oleidesulfovibrio alaskensis (strain ATCC BAA-1058 / DSM 17464 / G20)</name>
    <name type="common">Desulfovibrio alaskensis</name>
    <dbReference type="NCBI Taxonomy" id="207559"/>
    <lineage>
        <taxon>Bacteria</taxon>
        <taxon>Pseudomonadati</taxon>
        <taxon>Thermodesulfobacteriota</taxon>
        <taxon>Desulfovibrionia</taxon>
        <taxon>Desulfovibrionales</taxon>
        <taxon>Desulfovibrionaceae</taxon>
        <taxon>Oleidesulfovibrio</taxon>
    </lineage>
</organism>
<dbReference type="Gene3D" id="1.10.287.950">
    <property type="entry name" value="Methyl-accepting chemotaxis protein"/>
    <property type="match status" value="1"/>
</dbReference>
<dbReference type="GO" id="GO:0006935">
    <property type="term" value="P:chemotaxis"/>
    <property type="evidence" value="ECO:0007669"/>
    <property type="project" value="UniProtKB-KW"/>
</dbReference>
<evidence type="ECO:0000313" key="15">
    <source>
        <dbReference type="Proteomes" id="UP000002710"/>
    </source>
</evidence>
<evidence type="ECO:0000256" key="9">
    <source>
        <dbReference type="PROSITE-ProRule" id="PRU00284"/>
    </source>
</evidence>
<evidence type="ECO:0000259" key="12">
    <source>
        <dbReference type="PROSITE" id="PS50111"/>
    </source>
</evidence>
<dbReference type="eggNOG" id="COG0840">
    <property type="taxonomic scope" value="Bacteria"/>
</dbReference>
<dbReference type="CDD" id="cd11386">
    <property type="entry name" value="MCP_signal"/>
    <property type="match status" value="1"/>
</dbReference>
<dbReference type="KEGG" id="dde:Dde_0458"/>
<evidence type="ECO:0000256" key="8">
    <source>
        <dbReference type="ARBA" id="ARBA00029447"/>
    </source>
</evidence>
<evidence type="ECO:0000256" key="3">
    <source>
        <dbReference type="ARBA" id="ARBA00022500"/>
    </source>
</evidence>
<dbReference type="SUPFAM" id="SSF158472">
    <property type="entry name" value="HAMP domain-like"/>
    <property type="match status" value="1"/>
</dbReference>
<gene>
    <name evidence="14" type="ordered locus">Dde_0458</name>
</gene>
<dbReference type="PANTHER" id="PTHR32089:SF112">
    <property type="entry name" value="LYSOZYME-LIKE PROTEIN-RELATED"/>
    <property type="match status" value="1"/>
</dbReference>
<evidence type="ECO:0000256" key="5">
    <source>
        <dbReference type="ARBA" id="ARBA00022989"/>
    </source>
</evidence>
<reference evidence="14 15" key="1">
    <citation type="journal article" date="2011" name="J. Bacteriol.">
        <title>Complete genome sequence and updated annotation of Desulfovibrio alaskensis G20.</title>
        <authorList>
            <person name="Hauser L.J."/>
            <person name="Land M.L."/>
            <person name="Brown S.D."/>
            <person name="Larimer F."/>
            <person name="Keller K.L."/>
            <person name="Rapp-Giles B.J."/>
            <person name="Price M.N."/>
            <person name="Lin M."/>
            <person name="Bruce D.C."/>
            <person name="Detter J.C."/>
            <person name="Tapia R."/>
            <person name="Han C.S."/>
            <person name="Goodwin L.A."/>
            <person name="Cheng J.F."/>
            <person name="Pitluck S."/>
            <person name="Copeland A."/>
            <person name="Lucas S."/>
            <person name="Nolan M."/>
            <person name="Lapidus A.L."/>
            <person name="Palumbo A.V."/>
            <person name="Wall J.D."/>
        </authorList>
    </citation>
    <scope>NUCLEOTIDE SEQUENCE [LARGE SCALE GENOMIC DNA]</scope>
    <source>
        <strain evidence="15">ATCC BAA 1058 / DSM 17464 / G20</strain>
    </source>
</reference>
<dbReference type="PROSITE" id="PS50885">
    <property type="entry name" value="HAMP"/>
    <property type="match status" value="1"/>
</dbReference>
<evidence type="ECO:0000256" key="10">
    <source>
        <dbReference type="SAM" id="Coils"/>
    </source>
</evidence>
<dbReference type="GO" id="GO:0005886">
    <property type="term" value="C:plasma membrane"/>
    <property type="evidence" value="ECO:0007669"/>
    <property type="project" value="UniProtKB-SubCell"/>
</dbReference>
<dbReference type="FunFam" id="1.10.287.950:FF:000001">
    <property type="entry name" value="Methyl-accepting chemotaxis sensory transducer"/>
    <property type="match status" value="1"/>
</dbReference>
<dbReference type="Pfam" id="PF02743">
    <property type="entry name" value="dCache_1"/>
    <property type="match status" value="1"/>
</dbReference>
<sequence length="726" mass="77543">MKGTISLKTKMIAFCLAIGLLPFIGMGYYAFTSASDKLEEQYFGQLTSLRAIKQHAAQEIIRSWNNEILQLARSTAAADFLSRFIMYAETPDANTASGLDVTSAAYTRLHKRAVPHFENYVLEKGYYDLFLVDGKGRILFTQARESDLGQSLTQGPLAGSSIAQAWQTAQQSDIGFADFRPYAPSNGEPAAFIARKIENRSGIEGTVILQIPLDRINALMQLRDGMGQTGETYLVGQDKLMRSDSFLEPEFHSVAGSFRNPQKGKVDTEASRSALEGRSGTRIITDYNGNPVLSSFAPLEVLSGVKWGIIAEIDEAEAFAGVTALRNALFIAGAGILLLVTATTLFILRRELISPLSIIEHYASDVAGGNLDAQVSGSFSPEIASMQHSIATMVGSLKEKMAEANAKSKEASLQADNAQQALEQAREQQARVAKLVEHMQELSGRANNIAERMSSAADELTAQVDQVSNGASIQRDRMQETATAMEQINATVNEVAQNSTLAATSSSEARDRAQDGAGIVQQAIEAIDQVNTTALSLKDSMRSLGEQADSIGQVMTVISDIADQTNLLALNAAIEAARAGDAGRGFAVVADEVRKLAEKTMSATKEVGDRISSIQQAAGKNIESMDKAVTAIQQATGKANDSGAALDSIVTVADGTALQVSSIATAAEEQAAAMEQINRSVEEVTMIVSETTEGMMQAAEAVQELATQANELRSLIQSLEEAGKTA</sequence>
<feature type="domain" description="Methyl-accepting transducer" evidence="12">
    <location>
        <begin position="449"/>
        <end position="685"/>
    </location>
</feature>
<keyword evidence="4 11" id="KW-0812">Transmembrane</keyword>
<keyword evidence="6 11" id="KW-0472">Membrane</keyword>
<keyword evidence="5 11" id="KW-1133">Transmembrane helix</keyword>
<keyword evidence="7 9" id="KW-0807">Transducer</keyword>
<keyword evidence="15" id="KW-1185">Reference proteome</keyword>
<dbReference type="RefSeq" id="WP_011366587.1">
    <property type="nucleotide sequence ID" value="NC_007519.1"/>
</dbReference>
<feature type="coiled-coil region" evidence="10">
    <location>
        <begin position="394"/>
        <end position="459"/>
    </location>
</feature>
<evidence type="ECO:0000256" key="2">
    <source>
        <dbReference type="ARBA" id="ARBA00022475"/>
    </source>
</evidence>
<dbReference type="InterPro" id="IPR003660">
    <property type="entry name" value="HAMP_dom"/>
</dbReference>
<protein>
    <submittedName>
        <fullName evidence="14">Methyl-accepting chemotaxis sensory transducer</fullName>
    </submittedName>
</protein>
<keyword evidence="10" id="KW-0175">Coiled coil</keyword>
<dbReference type="HOGENOM" id="CLU_000445_107_19_7"/>
<evidence type="ECO:0000313" key="14">
    <source>
        <dbReference type="EMBL" id="ABB37259.1"/>
    </source>
</evidence>
<evidence type="ECO:0000256" key="6">
    <source>
        <dbReference type="ARBA" id="ARBA00023136"/>
    </source>
</evidence>
<dbReference type="AlphaFoldDB" id="Q315Y7"/>
<dbReference type="SUPFAM" id="SSF58104">
    <property type="entry name" value="Methyl-accepting chemotaxis protein (MCP) signaling domain"/>
    <property type="match status" value="1"/>
</dbReference>
<keyword evidence="2" id="KW-1003">Cell membrane</keyword>
<dbReference type="InterPro" id="IPR004089">
    <property type="entry name" value="MCPsignal_dom"/>
</dbReference>
<evidence type="ECO:0000256" key="11">
    <source>
        <dbReference type="SAM" id="Phobius"/>
    </source>
</evidence>
<evidence type="ECO:0000259" key="13">
    <source>
        <dbReference type="PROSITE" id="PS50885"/>
    </source>
</evidence>
<dbReference type="GO" id="GO:0007165">
    <property type="term" value="P:signal transduction"/>
    <property type="evidence" value="ECO:0007669"/>
    <property type="project" value="UniProtKB-KW"/>
</dbReference>
<keyword evidence="3" id="KW-0145">Chemotaxis</keyword>
<feature type="coiled-coil region" evidence="10">
    <location>
        <begin position="664"/>
        <end position="722"/>
    </location>
</feature>
<feature type="domain" description="HAMP" evidence="13">
    <location>
        <begin position="350"/>
        <end position="402"/>
    </location>
</feature>
<dbReference type="InterPro" id="IPR033479">
    <property type="entry name" value="dCache_1"/>
</dbReference>
<dbReference type="Pfam" id="PF00015">
    <property type="entry name" value="MCPsignal"/>
    <property type="match status" value="1"/>
</dbReference>
<dbReference type="Proteomes" id="UP000002710">
    <property type="component" value="Chromosome"/>
</dbReference>
<dbReference type="SMART" id="SM00283">
    <property type="entry name" value="MA"/>
    <property type="match status" value="1"/>
</dbReference>
<dbReference type="PROSITE" id="PS50111">
    <property type="entry name" value="CHEMOTAXIS_TRANSDUC_2"/>
    <property type="match status" value="1"/>
</dbReference>
<dbReference type="STRING" id="207559.Dde_0458"/>
<comment type="subcellular location">
    <subcellularLocation>
        <location evidence="1">Cell membrane</location>
        <topology evidence="1">Multi-pass membrane protein</topology>
    </subcellularLocation>
</comment>
<dbReference type="Pfam" id="PF00672">
    <property type="entry name" value="HAMP"/>
    <property type="match status" value="1"/>
</dbReference>
<feature type="transmembrane region" description="Helical" evidence="11">
    <location>
        <begin position="12"/>
        <end position="31"/>
    </location>
</feature>
<accession>Q315Y7</accession>
<evidence type="ECO:0000256" key="1">
    <source>
        <dbReference type="ARBA" id="ARBA00004651"/>
    </source>
</evidence>
<proteinExistence type="inferred from homology"/>